<dbReference type="Pfam" id="PF00196">
    <property type="entry name" value="GerE"/>
    <property type="match status" value="1"/>
</dbReference>
<evidence type="ECO:0000259" key="4">
    <source>
        <dbReference type="PROSITE" id="PS50043"/>
    </source>
</evidence>
<sequence>MLSCLYISSAEHDREEILSFLIQLGNEVEYTSDLFGAFEKIDSGSVDLVIVKFFSEKNPILDLFFALKSRMSLRGVYYFLLVPREIRKDQLMVYLEMGFDNLFFYPYNFESIQAKIQNLINRKKNYDWFESEDFHQWIKSSHRPVAFIRKNLISFANEIFLEHLAISNGKLSHPFSELVNFSSNEANEIEISRFFKNLTQSVLLRHVPLSSIKTVDFLLYRGRNSPNHSYLAEVVCQRFNEFEMGFEKYLNSSLKEFTAREKEVLLLSEKGLPMKEIADKLSLSARTVERHRANILKKTNSSNILEAISKVNR</sequence>
<dbReference type="PANTHER" id="PTHR44688:SF16">
    <property type="entry name" value="DNA-BINDING TRANSCRIPTIONAL ACTIVATOR DEVR_DOSR"/>
    <property type="match status" value="1"/>
</dbReference>
<evidence type="ECO:0000313" key="5">
    <source>
        <dbReference type="EMBL" id="GMQ31001.1"/>
    </source>
</evidence>
<dbReference type="PRINTS" id="PR00038">
    <property type="entry name" value="HTHLUXR"/>
</dbReference>
<dbReference type="SUPFAM" id="SSF52172">
    <property type="entry name" value="CheY-like"/>
    <property type="match status" value="1"/>
</dbReference>
<gene>
    <name evidence="5" type="ORF">Aconfl_36440</name>
</gene>
<reference evidence="5 6" key="1">
    <citation type="submission" date="2023-08" db="EMBL/GenBank/DDBJ databases">
        <title>Draft genome sequence of Algoriphagus confluentis.</title>
        <authorList>
            <person name="Takatani N."/>
            <person name="Hosokawa M."/>
            <person name="Sawabe T."/>
        </authorList>
    </citation>
    <scope>NUCLEOTIDE SEQUENCE [LARGE SCALE GENOMIC DNA]</scope>
    <source>
        <strain evidence="5 6">NBRC 111222</strain>
    </source>
</reference>
<dbReference type="InterPro" id="IPR000792">
    <property type="entry name" value="Tscrpt_reg_LuxR_C"/>
</dbReference>
<name>A0ABQ6PST2_9BACT</name>
<feature type="domain" description="HTH luxR-type" evidence="4">
    <location>
        <begin position="250"/>
        <end position="313"/>
    </location>
</feature>
<evidence type="ECO:0000256" key="2">
    <source>
        <dbReference type="ARBA" id="ARBA00023125"/>
    </source>
</evidence>
<dbReference type="Proteomes" id="UP001338309">
    <property type="component" value="Unassembled WGS sequence"/>
</dbReference>
<dbReference type="SMART" id="SM00421">
    <property type="entry name" value="HTH_LUXR"/>
    <property type="match status" value="1"/>
</dbReference>
<keyword evidence="6" id="KW-1185">Reference proteome</keyword>
<evidence type="ECO:0000256" key="3">
    <source>
        <dbReference type="ARBA" id="ARBA00023163"/>
    </source>
</evidence>
<dbReference type="Gene3D" id="1.10.10.10">
    <property type="entry name" value="Winged helix-like DNA-binding domain superfamily/Winged helix DNA-binding domain"/>
    <property type="match status" value="1"/>
</dbReference>
<dbReference type="SUPFAM" id="SSF46894">
    <property type="entry name" value="C-terminal effector domain of the bipartite response regulators"/>
    <property type="match status" value="1"/>
</dbReference>
<dbReference type="PANTHER" id="PTHR44688">
    <property type="entry name" value="DNA-BINDING TRANSCRIPTIONAL ACTIVATOR DEVR_DOSR"/>
    <property type="match status" value="1"/>
</dbReference>
<keyword evidence="1" id="KW-0805">Transcription regulation</keyword>
<evidence type="ECO:0000256" key="1">
    <source>
        <dbReference type="ARBA" id="ARBA00023015"/>
    </source>
</evidence>
<accession>A0ABQ6PST2</accession>
<dbReference type="InterPro" id="IPR011006">
    <property type="entry name" value="CheY-like_superfamily"/>
</dbReference>
<dbReference type="PROSITE" id="PS50043">
    <property type="entry name" value="HTH_LUXR_2"/>
    <property type="match status" value="1"/>
</dbReference>
<dbReference type="CDD" id="cd06170">
    <property type="entry name" value="LuxR_C_like"/>
    <property type="match status" value="1"/>
</dbReference>
<dbReference type="EMBL" id="BTPD01000014">
    <property type="protein sequence ID" value="GMQ31001.1"/>
    <property type="molecule type" value="Genomic_DNA"/>
</dbReference>
<comment type="caution">
    <text evidence="5">The sequence shown here is derived from an EMBL/GenBank/DDBJ whole genome shotgun (WGS) entry which is preliminary data.</text>
</comment>
<evidence type="ECO:0000313" key="6">
    <source>
        <dbReference type="Proteomes" id="UP001338309"/>
    </source>
</evidence>
<organism evidence="5 6">
    <name type="scientific">Algoriphagus confluentis</name>
    <dbReference type="NCBI Taxonomy" id="1697556"/>
    <lineage>
        <taxon>Bacteria</taxon>
        <taxon>Pseudomonadati</taxon>
        <taxon>Bacteroidota</taxon>
        <taxon>Cytophagia</taxon>
        <taxon>Cytophagales</taxon>
        <taxon>Cyclobacteriaceae</taxon>
        <taxon>Algoriphagus</taxon>
    </lineage>
</organism>
<keyword evidence="3" id="KW-0804">Transcription</keyword>
<protein>
    <recommendedName>
        <fullName evidence="4">HTH luxR-type domain-containing protein</fullName>
    </recommendedName>
</protein>
<keyword evidence="2" id="KW-0238">DNA-binding</keyword>
<dbReference type="InterPro" id="IPR016032">
    <property type="entry name" value="Sig_transdc_resp-reg_C-effctor"/>
</dbReference>
<dbReference type="InterPro" id="IPR036388">
    <property type="entry name" value="WH-like_DNA-bd_sf"/>
</dbReference>
<dbReference type="RefSeq" id="WP_338225706.1">
    <property type="nucleotide sequence ID" value="NZ_BTPD01000014.1"/>
</dbReference>
<proteinExistence type="predicted"/>